<comment type="caution">
    <text evidence="1">The sequence shown here is derived from an EMBL/GenBank/DDBJ whole genome shotgun (WGS) entry which is preliminary data.</text>
</comment>
<dbReference type="EMBL" id="JARKIE010000156">
    <property type="protein sequence ID" value="KAJ7674325.1"/>
    <property type="molecule type" value="Genomic_DNA"/>
</dbReference>
<name>A0AAD7G7F2_MYCRO</name>
<evidence type="ECO:0000313" key="1">
    <source>
        <dbReference type="EMBL" id="KAJ7674325.1"/>
    </source>
</evidence>
<organism evidence="1 2">
    <name type="scientific">Mycena rosella</name>
    <name type="common">Pink bonnet</name>
    <name type="synonym">Agaricus rosellus</name>
    <dbReference type="NCBI Taxonomy" id="1033263"/>
    <lineage>
        <taxon>Eukaryota</taxon>
        <taxon>Fungi</taxon>
        <taxon>Dikarya</taxon>
        <taxon>Basidiomycota</taxon>
        <taxon>Agaricomycotina</taxon>
        <taxon>Agaricomycetes</taxon>
        <taxon>Agaricomycetidae</taxon>
        <taxon>Agaricales</taxon>
        <taxon>Marasmiineae</taxon>
        <taxon>Mycenaceae</taxon>
        <taxon>Mycena</taxon>
    </lineage>
</organism>
<reference evidence="1" key="1">
    <citation type="submission" date="2023-03" db="EMBL/GenBank/DDBJ databases">
        <title>Massive genome expansion in bonnet fungi (Mycena s.s.) driven by repeated elements and novel gene families across ecological guilds.</title>
        <authorList>
            <consortium name="Lawrence Berkeley National Laboratory"/>
            <person name="Harder C.B."/>
            <person name="Miyauchi S."/>
            <person name="Viragh M."/>
            <person name="Kuo A."/>
            <person name="Thoen E."/>
            <person name="Andreopoulos B."/>
            <person name="Lu D."/>
            <person name="Skrede I."/>
            <person name="Drula E."/>
            <person name="Henrissat B."/>
            <person name="Morin E."/>
            <person name="Kohler A."/>
            <person name="Barry K."/>
            <person name="LaButti K."/>
            <person name="Morin E."/>
            <person name="Salamov A."/>
            <person name="Lipzen A."/>
            <person name="Mereny Z."/>
            <person name="Hegedus B."/>
            <person name="Baldrian P."/>
            <person name="Stursova M."/>
            <person name="Weitz H."/>
            <person name="Taylor A."/>
            <person name="Grigoriev I.V."/>
            <person name="Nagy L.G."/>
            <person name="Martin F."/>
            <person name="Kauserud H."/>
        </authorList>
    </citation>
    <scope>NUCLEOTIDE SEQUENCE</scope>
    <source>
        <strain evidence="1">CBHHK067</strain>
    </source>
</reference>
<protein>
    <submittedName>
        <fullName evidence="1">Uncharacterized protein</fullName>
    </submittedName>
</protein>
<sequence>MLPMSSSSYVNLFSCPIFVHNPHALSALFPLLSLPVSPGNCMYHLPFVPVLANVSPPVPVIALEAERLHVHLFFRMYNLPAYVHVRAVSDAG</sequence>
<accession>A0AAD7G7F2</accession>
<gene>
    <name evidence="1" type="ORF">B0H17DRAFT_1208127</name>
</gene>
<keyword evidence="2" id="KW-1185">Reference proteome</keyword>
<proteinExistence type="predicted"/>
<dbReference type="AlphaFoldDB" id="A0AAD7G7F2"/>
<evidence type="ECO:0000313" key="2">
    <source>
        <dbReference type="Proteomes" id="UP001221757"/>
    </source>
</evidence>
<dbReference type="Proteomes" id="UP001221757">
    <property type="component" value="Unassembled WGS sequence"/>
</dbReference>